<proteinExistence type="predicted"/>
<protein>
    <recommendedName>
        <fullName evidence="1">non-specific serine/threonine protein kinase</fullName>
        <ecNumber evidence="1">2.7.11.1</ecNumber>
    </recommendedName>
</protein>
<keyword evidence="4 9" id="KW-0547">Nucleotide-binding</keyword>
<organism evidence="12 13">
    <name type="scientific">Ceratodon purpureus</name>
    <name type="common">Fire moss</name>
    <name type="synonym">Dicranum purpureum</name>
    <dbReference type="NCBI Taxonomy" id="3225"/>
    <lineage>
        <taxon>Eukaryota</taxon>
        <taxon>Viridiplantae</taxon>
        <taxon>Streptophyta</taxon>
        <taxon>Embryophyta</taxon>
        <taxon>Bryophyta</taxon>
        <taxon>Bryophytina</taxon>
        <taxon>Bryopsida</taxon>
        <taxon>Dicranidae</taxon>
        <taxon>Pseudoditrichales</taxon>
        <taxon>Ditrichaceae</taxon>
        <taxon>Ceratodon</taxon>
    </lineage>
</organism>
<keyword evidence="5" id="KW-0418">Kinase</keyword>
<dbReference type="Proteomes" id="UP000822688">
    <property type="component" value="Chromosome 12"/>
</dbReference>
<dbReference type="PROSITE" id="PS00107">
    <property type="entry name" value="PROTEIN_KINASE_ATP"/>
    <property type="match status" value="1"/>
</dbReference>
<dbReference type="EC" id="2.7.11.1" evidence="1"/>
<dbReference type="PANTHER" id="PTHR47634">
    <property type="entry name" value="PROTEIN KINASE DOMAIN-CONTAINING PROTEIN-RELATED"/>
    <property type="match status" value="1"/>
</dbReference>
<evidence type="ECO:0000313" key="13">
    <source>
        <dbReference type="Proteomes" id="UP000822688"/>
    </source>
</evidence>
<comment type="catalytic activity">
    <reaction evidence="8">
        <text>L-seryl-[protein] + ATP = O-phospho-L-seryl-[protein] + ADP + H(+)</text>
        <dbReference type="Rhea" id="RHEA:17989"/>
        <dbReference type="Rhea" id="RHEA-COMP:9863"/>
        <dbReference type="Rhea" id="RHEA-COMP:11604"/>
        <dbReference type="ChEBI" id="CHEBI:15378"/>
        <dbReference type="ChEBI" id="CHEBI:29999"/>
        <dbReference type="ChEBI" id="CHEBI:30616"/>
        <dbReference type="ChEBI" id="CHEBI:83421"/>
        <dbReference type="ChEBI" id="CHEBI:456216"/>
        <dbReference type="EC" id="2.7.11.1"/>
    </reaction>
</comment>
<evidence type="ECO:0000256" key="9">
    <source>
        <dbReference type="PROSITE-ProRule" id="PRU10141"/>
    </source>
</evidence>
<dbReference type="GO" id="GO:0050684">
    <property type="term" value="P:regulation of mRNA processing"/>
    <property type="evidence" value="ECO:0007669"/>
    <property type="project" value="TreeGrafter"/>
</dbReference>
<feature type="compositionally biased region" description="Basic and acidic residues" evidence="10">
    <location>
        <begin position="92"/>
        <end position="112"/>
    </location>
</feature>
<dbReference type="GO" id="GO:0005524">
    <property type="term" value="F:ATP binding"/>
    <property type="evidence" value="ECO:0007669"/>
    <property type="project" value="UniProtKB-UniRule"/>
</dbReference>
<evidence type="ECO:0000256" key="2">
    <source>
        <dbReference type="ARBA" id="ARBA00022527"/>
    </source>
</evidence>
<evidence type="ECO:0000256" key="7">
    <source>
        <dbReference type="ARBA" id="ARBA00047899"/>
    </source>
</evidence>
<dbReference type="GO" id="GO:0000245">
    <property type="term" value="P:spliceosomal complex assembly"/>
    <property type="evidence" value="ECO:0007669"/>
    <property type="project" value="TreeGrafter"/>
</dbReference>
<comment type="catalytic activity">
    <reaction evidence="7">
        <text>L-threonyl-[protein] + ATP = O-phospho-L-threonyl-[protein] + ADP + H(+)</text>
        <dbReference type="Rhea" id="RHEA:46608"/>
        <dbReference type="Rhea" id="RHEA-COMP:11060"/>
        <dbReference type="Rhea" id="RHEA-COMP:11605"/>
        <dbReference type="ChEBI" id="CHEBI:15378"/>
        <dbReference type="ChEBI" id="CHEBI:30013"/>
        <dbReference type="ChEBI" id="CHEBI:30616"/>
        <dbReference type="ChEBI" id="CHEBI:61977"/>
        <dbReference type="ChEBI" id="CHEBI:456216"/>
        <dbReference type="EC" id="2.7.11.1"/>
    </reaction>
</comment>
<keyword evidence="2" id="KW-0723">Serine/threonine-protein kinase</keyword>
<feature type="region of interest" description="Disordered" evidence="10">
    <location>
        <begin position="21"/>
        <end position="112"/>
    </location>
</feature>
<dbReference type="InterPro" id="IPR051334">
    <property type="entry name" value="SRPK"/>
</dbReference>
<dbReference type="Gene3D" id="3.30.200.20">
    <property type="entry name" value="Phosphorylase Kinase, domain 1"/>
    <property type="match status" value="1"/>
</dbReference>
<evidence type="ECO:0000259" key="11">
    <source>
        <dbReference type="PROSITE" id="PS50011"/>
    </source>
</evidence>
<feature type="compositionally biased region" description="Basic residues" evidence="10">
    <location>
        <begin position="21"/>
        <end position="48"/>
    </location>
</feature>
<dbReference type="EMBL" id="CM026433">
    <property type="protein sequence ID" value="KAG0555536.1"/>
    <property type="molecule type" value="Genomic_DNA"/>
</dbReference>
<dbReference type="InterPro" id="IPR017441">
    <property type="entry name" value="Protein_kinase_ATP_BS"/>
</dbReference>
<dbReference type="FunFam" id="1.10.510.10:FF:000275">
    <property type="entry name" value="SRSF protein kinase 2 isoform X3"/>
    <property type="match status" value="1"/>
</dbReference>
<feature type="domain" description="Protein kinase" evidence="11">
    <location>
        <begin position="133"/>
        <end position="576"/>
    </location>
</feature>
<feature type="compositionally biased region" description="Polar residues" evidence="10">
    <location>
        <begin position="61"/>
        <end position="91"/>
    </location>
</feature>
<feature type="compositionally biased region" description="Low complexity" evidence="10">
    <location>
        <begin position="49"/>
        <end position="60"/>
    </location>
</feature>
<keyword evidence="6 9" id="KW-0067">ATP-binding</keyword>
<dbReference type="PROSITE" id="PS50011">
    <property type="entry name" value="PROTEIN_KINASE_DOM"/>
    <property type="match status" value="1"/>
</dbReference>
<feature type="compositionally biased region" description="Low complexity" evidence="10">
    <location>
        <begin position="352"/>
        <end position="364"/>
    </location>
</feature>
<dbReference type="SUPFAM" id="SSF56112">
    <property type="entry name" value="Protein kinase-like (PK-like)"/>
    <property type="match status" value="1"/>
</dbReference>
<comment type="caution">
    <text evidence="12">The sequence shown here is derived from an EMBL/GenBank/DDBJ whole genome shotgun (WGS) entry which is preliminary data.</text>
</comment>
<dbReference type="Gene3D" id="1.10.510.10">
    <property type="entry name" value="Transferase(Phosphotransferase) domain 1"/>
    <property type="match status" value="1"/>
</dbReference>
<dbReference type="PROSITE" id="PS00108">
    <property type="entry name" value="PROTEIN_KINASE_ST"/>
    <property type="match status" value="1"/>
</dbReference>
<dbReference type="Pfam" id="PF00069">
    <property type="entry name" value="Pkinase"/>
    <property type="match status" value="2"/>
</dbReference>
<dbReference type="PANTHER" id="PTHR47634:SF9">
    <property type="entry name" value="PROTEIN KINASE DOMAIN-CONTAINING PROTEIN-RELATED"/>
    <property type="match status" value="1"/>
</dbReference>
<reference evidence="12" key="1">
    <citation type="submission" date="2020-06" db="EMBL/GenBank/DDBJ databases">
        <title>WGS assembly of Ceratodon purpureus strain R40.</title>
        <authorList>
            <person name="Carey S.B."/>
            <person name="Jenkins J."/>
            <person name="Shu S."/>
            <person name="Lovell J.T."/>
            <person name="Sreedasyam A."/>
            <person name="Maumus F."/>
            <person name="Tiley G.P."/>
            <person name="Fernandez-Pozo N."/>
            <person name="Barry K."/>
            <person name="Chen C."/>
            <person name="Wang M."/>
            <person name="Lipzen A."/>
            <person name="Daum C."/>
            <person name="Saski C.A."/>
            <person name="Payton A.C."/>
            <person name="Mcbreen J.C."/>
            <person name="Conrad R.E."/>
            <person name="Kollar L.M."/>
            <person name="Olsson S."/>
            <person name="Huttunen S."/>
            <person name="Landis J.B."/>
            <person name="Wickett N.J."/>
            <person name="Johnson M.G."/>
            <person name="Rensing S.A."/>
            <person name="Grimwood J."/>
            <person name="Schmutz J."/>
            <person name="Mcdaniel S.F."/>
        </authorList>
    </citation>
    <scope>NUCLEOTIDE SEQUENCE</scope>
    <source>
        <strain evidence="12">R40</strain>
    </source>
</reference>
<dbReference type="InterPro" id="IPR000719">
    <property type="entry name" value="Prot_kinase_dom"/>
</dbReference>
<dbReference type="GO" id="GO:0004674">
    <property type="term" value="F:protein serine/threonine kinase activity"/>
    <property type="evidence" value="ECO:0007669"/>
    <property type="project" value="UniProtKB-KW"/>
</dbReference>
<evidence type="ECO:0000256" key="4">
    <source>
        <dbReference type="ARBA" id="ARBA00022741"/>
    </source>
</evidence>
<evidence type="ECO:0000313" key="12">
    <source>
        <dbReference type="EMBL" id="KAG0555536.1"/>
    </source>
</evidence>
<evidence type="ECO:0000256" key="8">
    <source>
        <dbReference type="ARBA" id="ARBA00048679"/>
    </source>
</evidence>
<feature type="binding site" evidence="9">
    <location>
        <position position="162"/>
    </location>
    <ligand>
        <name>ATP</name>
        <dbReference type="ChEBI" id="CHEBI:30616"/>
    </ligand>
</feature>
<evidence type="ECO:0000256" key="10">
    <source>
        <dbReference type="SAM" id="MobiDB-lite"/>
    </source>
</evidence>
<name>A0A8T0G8D2_CERPU</name>
<feature type="region of interest" description="Disordered" evidence="10">
    <location>
        <begin position="337"/>
        <end position="364"/>
    </location>
</feature>
<dbReference type="InterPro" id="IPR011009">
    <property type="entry name" value="Kinase-like_dom_sf"/>
</dbReference>
<gene>
    <name evidence="12" type="ORF">KC19_12G176200</name>
</gene>
<sequence>MTKLISVATKQAFKMKNITKGKRVVSKKRKSMNKVHTKKTRKSKKIKKSSPSTSLECSESQTISNTIIDESTSPMLSSKDSQSDRTINSGKNNEHLSESHSSKLMDSDHNSNDINKDEILSLDVGSTFKQGRYKVQRKLGYGAFSTVWLAWDEKDNKYVALKIQNCSKDCIAAAREEIKIHKEVAKSNVVGEKAVVKLLDHFEHNISRSRKHICMVFEYLGDNLLTLIKANKYKGLPLDIVKNLAKQILTGLNYLHKDLKIIHTDLKPENVLLVSPLNPSIDPRLSLNENFTHAKQRRSSTPPPSKLRLNLNLSQNKDMSLNKHQHDHNNEKLLQTSSEIGSQSHSPRRNENINNNPNDTTINNEVQIDEGQLASEPESLDRLAIDSDPDIARDLNISDKRKKPSRPSNSIDIRCKIVDLGTACWTNKIFTNDIQTRQYRCPEVLLGCNYSTSADMWSFGCLVFELATGNVLFDPRTGGSAYNRDEDHLAQIMEILGPIPKSLASKGIHSHNYLTKNGELKHRKPNGHCSLYKLLVNEYNFNEKDAKDFAGFLLPLLEVNPNKRPSAEESLHHPWLNSS</sequence>
<evidence type="ECO:0000256" key="6">
    <source>
        <dbReference type="ARBA" id="ARBA00022840"/>
    </source>
</evidence>
<dbReference type="InterPro" id="IPR008271">
    <property type="entry name" value="Ser/Thr_kinase_AS"/>
</dbReference>
<keyword evidence="3" id="KW-0808">Transferase</keyword>
<keyword evidence="13" id="KW-1185">Reference proteome</keyword>
<evidence type="ECO:0000256" key="1">
    <source>
        <dbReference type="ARBA" id="ARBA00012513"/>
    </source>
</evidence>
<evidence type="ECO:0000256" key="5">
    <source>
        <dbReference type="ARBA" id="ARBA00022777"/>
    </source>
</evidence>
<dbReference type="SMART" id="SM00220">
    <property type="entry name" value="S_TKc"/>
    <property type="match status" value="1"/>
</dbReference>
<dbReference type="AlphaFoldDB" id="A0A8T0G8D2"/>
<evidence type="ECO:0000256" key="3">
    <source>
        <dbReference type="ARBA" id="ARBA00022679"/>
    </source>
</evidence>
<accession>A0A8T0G8D2</accession>